<evidence type="ECO:0000313" key="3">
    <source>
        <dbReference type="Proteomes" id="UP001148018"/>
    </source>
</evidence>
<accession>A0A9Q0DR60</accession>
<dbReference type="Proteomes" id="UP001148018">
    <property type="component" value="Unassembled WGS sequence"/>
</dbReference>
<proteinExistence type="predicted"/>
<reference evidence="2" key="1">
    <citation type="submission" date="2022-07" db="EMBL/GenBank/DDBJ databases">
        <title>Chromosome-level genome of Muraenolepis orangiensis.</title>
        <authorList>
            <person name="Kim J."/>
        </authorList>
    </citation>
    <scope>NUCLEOTIDE SEQUENCE</scope>
    <source>
        <strain evidence="2">KU_S4_2022</strain>
        <tissue evidence="2">Muscle</tissue>
    </source>
</reference>
<feature type="compositionally biased region" description="Basic residues" evidence="1">
    <location>
        <begin position="79"/>
        <end position="88"/>
    </location>
</feature>
<evidence type="ECO:0000256" key="1">
    <source>
        <dbReference type="SAM" id="MobiDB-lite"/>
    </source>
</evidence>
<protein>
    <submittedName>
        <fullName evidence="2">Uncharacterized protein</fullName>
    </submittedName>
</protein>
<evidence type="ECO:0000313" key="2">
    <source>
        <dbReference type="EMBL" id="KAJ3594184.1"/>
    </source>
</evidence>
<keyword evidence="3" id="KW-1185">Reference proteome</keyword>
<feature type="compositionally biased region" description="Polar residues" evidence="1">
    <location>
        <begin position="13"/>
        <end position="22"/>
    </location>
</feature>
<comment type="caution">
    <text evidence="2">The sequence shown here is derived from an EMBL/GenBank/DDBJ whole genome shotgun (WGS) entry which is preliminary data.</text>
</comment>
<sequence>MLCGEIIRGDPLSASTNSQSSCGHWAKHQAGRPGSLQKRRGIQVPVPIATPGSESVNTGPVDREGEGERGEEKEDHNTHTHTHTHTRKTLAGDPEAIPMTLDNMRSER</sequence>
<gene>
    <name evidence="2" type="ORF">NHX12_006515</name>
</gene>
<feature type="region of interest" description="Disordered" evidence="1">
    <location>
        <begin position="1"/>
        <end position="108"/>
    </location>
</feature>
<dbReference type="EMBL" id="JANIIK010000112">
    <property type="protein sequence ID" value="KAJ3594184.1"/>
    <property type="molecule type" value="Genomic_DNA"/>
</dbReference>
<dbReference type="AlphaFoldDB" id="A0A9Q0DR60"/>
<feature type="non-terminal residue" evidence="2">
    <location>
        <position position="108"/>
    </location>
</feature>
<feature type="compositionally biased region" description="Basic and acidic residues" evidence="1">
    <location>
        <begin position="61"/>
        <end position="78"/>
    </location>
</feature>
<organism evidence="2 3">
    <name type="scientific">Muraenolepis orangiensis</name>
    <name type="common">Patagonian moray cod</name>
    <dbReference type="NCBI Taxonomy" id="630683"/>
    <lineage>
        <taxon>Eukaryota</taxon>
        <taxon>Metazoa</taxon>
        <taxon>Chordata</taxon>
        <taxon>Craniata</taxon>
        <taxon>Vertebrata</taxon>
        <taxon>Euteleostomi</taxon>
        <taxon>Actinopterygii</taxon>
        <taxon>Neopterygii</taxon>
        <taxon>Teleostei</taxon>
        <taxon>Neoteleostei</taxon>
        <taxon>Acanthomorphata</taxon>
        <taxon>Zeiogadaria</taxon>
        <taxon>Gadariae</taxon>
        <taxon>Gadiformes</taxon>
        <taxon>Muraenolepidoidei</taxon>
        <taxon>Muraenolepididae</taxon>
        <taxon>Muraenolepis</taxon>
    </lineage>
</organism>
<name>A0A9Q0DR60_9TELE</name>